<gene>
    <name evidence="4" type="ORF">DAEQUDRAFT_417657</name>
</gene>
<dbReference type="AlphaFoldDB" id="A0A165TJL5"/>
<evidence type="ECO:0000256" key="2">
    <source>
        <dbReference type="ARBA" id="ARBA00010790"/>
    </source>
</evidence>
<dbReference type="PANTHER" id="PTHR11552:SF147">
    <property type="entry name" value="CHOLINE DEHYDROGENASE, MITOCHONDRIAL"/>
    <property type="match status" value="1"/>
</dbReference>
<dbReference type="STRING" id="1314783.A0A165TJL5"/>
<evidence type="ECO:0000313" key="4">
    <source>
        <dbReference type="EMBL" id="KZT73539.1"/>
    </source>
</evidence>
<evidence type="ECO:0000256" key="1">
    <source>
        <dbReference type="ARBA" id="ARBA00001974"/>
    </source>
</evidence>
<dbReference type="InterPro" id="IPR036188">
    <property type="entry name" value="FAD/NAD-bd_sf"/>
</dbReference>
<evidence type="ECO:0000259" key="3">
    <source>
        <dbReference type="Pfam" id="PF05199"/>
    </source>
</evidence>
<accession>A0A165TJL5</accession>
<organism evidence="4 5">
    <name type="scientific">Daedalea quercina L-15889</name>
    <dbReference type="NCBI Taxonomy" id="1314783"/>
    <lineage>
        <taxon>Eukaryota</taxon>
        <taxon>Fungi</taxon>
        <taxon>Dikarya</taxon>
        <taxon>Basidiomycota</taxon>
        <taxon>Agaricomycotina</taxon>
        <taxon>Agaricomycetes</taxon>
        <taxon>Polyporales</taxon>
        <taxon>Fomitopsis</taxon>
    </lineage>
</organism>
<proteinExistence type="inferred from homology"/>
<keyword evidence="5" id="KW-1185">Reference proteome</keyword>
<dbReference type="InterPro" id="IPR007867">
    <property type="entry name" value="GMC_OxRtase_C"/>
</dbReference>
<evidence type="ECO:0000313" key="5">
    <source>
        <dbReference type="Proteomes" id="UP000076727"/>
    </source>
</evidence>
<dbReference type="Pfam" id="PF05199">
    <property type="entry name" value="GMC_oxred_C"/>
    <property type="match status" value="1"/>
</dbReference>
<feature type="domain" description="Glucose-methanol-choline oxidoreductase C-terminal" evidence="3">
    <location>
        <begin position="29"/>
        <end position="145"/>
    </location>
</feature>
<dbReference type="GO" id="GO:0050660">
    <property type="term" value="F:flavin adenine dinucleotide binding"/>
    <property type="evidence" value="ECO:0007669"/>
    <property type="project" value="InterPro"/>
</dbReference>
<dbReference type="Proteomes" id="UP000076727">
    <property type="component" value="Unassembled WGS sequence"/>
</dbReference>
<comment type="cofactor">
    <cofactor evidence="1">
        <name>FAD</name>
        <dbReference type="ChEBI" id="CHEBI:57692"/>
    </cofactor>
</comment>
<name>A0A165TJL5_9APHY</name>
<dbReference type="SUPFAM" id="SSF54373">
    <property type="entry name" value="FAD-linked reductases, C-terminal domain"/>
    <property type="match status" value="1"/>
</dbReference>
<dbReference type="OrthoDB" id="2800373at2759"/>
<dbReference type="SUPFAM" id="SSF51905">
    <property type="entry name" value="FAD/NAD(P)-binding domain"/>
    <property type="match status" value="1"/>
</dbReference>
<dbReference type="Gene3D" id="3.30.560.10">
    <property type="entry name" value="Glucose Oxidase, domain 3"/>
    <property type="match status" value="1"/>
</dbReference>
<dbReference type="EMBL" id="KV429036">
    <property type="protein sequence ID" value="KZT73539.1"/>
    <property type="molecule type" value="Genomic_DNA"/>
</dbReference>
<dbReference type="PANTHER" id="PTHR11552">
    <property type="entry name" value="GLUCOSE-METHANOL-CHOLINE GMC OXIDOREDUCTASE"/>
    <property type="match status" value="1"/>
</dbReference>
<reference evidence="4 5" key="1">
    <citation type="journal article" date="2016" name="Mol. Biol. Evol.">
        <title>Comparative Genomics of Early-Diverging Mushroom-Forming Fungi Provides Insights into the Origins of Lignocellulose Decay Capabilities.</title>
        <authorList>
            <person name="Nagy L.G."/>
            <person name="Riley R."/>
            <person name="Tritt A."/>
            <person name="Adam C."/>
            <person name="Daum C."/>
            <person name="Floudas D."/>
            <person name="Sun H."/>
            <person name="Yadav J.S."/>
            <person name="Pangilinan J."/>
            <person name="Larsson K.H."/>
            <person name="Matsuura K."/>
            <person name="Barry K."/>
            <person name="Labutti K."/>
            <person name="Kuo R."/>
            <person name="Ohm R.A."/>
            <person name="Bhattacharya S.S."/>
            <person name="Shirouzu T."/>
            <person name="Yoshinaga Y."/>
            <person name="Martin F.M."/>
            <person name="Grigoriev I.V."/>
            <person name="Hibbett D.S."/>
        </authorList>
    </citation>
    <scope>NUCLEOTIDE SEQUENCE [LARGE SCALE GENOMIC DNA]</scope>
    <source>
        <strain evidence="4 5">L-15889</strain>
    </source>
</reference>
<dbReference type="InterPro" id="IPR012132">
    <property type="entry name" value="GMC_OxRdtase"/>
</dbReference>
<comment type="similarity">
    <text evidence="2">Belongs to the GMC oxidoreductase family.</text>
</comment>
<sequence length="178" mass="19460">MISAIGVPRRLGTDHFMGTVGIDAGPTLPKSTGRLHLRSRDPRADPVCDMQYMTAPQDREPLRAALRVTVALARQLRVDGYALKDVHVPDVSSDAALDQYIDENVQTMYHYSSTCRMAPEEGEHPGVVDDALRVHGIRKLHIADAPSRTVQPLIHRAAVYAFAAKCADPILKNAASRG</sequence>
<protein>
    <submittedName>
        <fullName evidence="4">Glucose-methanol-choline oxidoreductase</fullName>
    </submittedName>
</protein>
<dbReference type="GO" id="GO:0016614">
    <property type="term" value="F:oxidoreductase activity, acting on CH-OH group of donors"/>
    <property type="evidence" value="ECO:0007669"/>
    <property type="project" value="InterPro"/>
</dbReference>